<dbReference type="InterPro" id="IPR050559">
    <property type="entry name" value="P-Pant_transferase_sf"/>
</dbReference>
<dbReference type="GO" id="GO:0016740">
    <property type="term" value="F:transferase activity"/>
    <property type="evidence" value="ECO:0007669"/>
    <property type="project" value="UniProtKB-KW"/>
</dbReference>
<sequence length="246" mass="26681">MLLRTTGQTPAFTVSPDRVDLWFVHRPHAAPLDRSDLDAAESARADAFVRPADAALYVTAHVALRRLLGRYTRQPPRQVRFVREPCPGCGAAHGRPALDPNPRALHFSLSHSLDTALIGVAAVPIGVDVQKLPRPETLRFCSKAMHPRERHELAAIPEGERSAEFGRIWTRKEAYLKGLGTGLRHGPAADYVGAEAARRLPGWTLIDIPCGPALAAAAAVRGPAPAVLELRRLPAAWLGADPPDER</sequence>
<dbReference type="PANTHER" id="PTHR12215:SF10">
    <property type="entry name" value="L-AMINOADIPATE-SEMIALDEHYDE DEHYDROGENASE-PHOSPHOPANTETHEINYL TRANSFERASE"/>
    <property type="match status" value="1"/>
</dbReference>
<dbReference type="Pfam" id="PF01648">
    <property type="entry name" value="ACPS"/>
    <property type="match status" value="1"/>
</dbReference>
<dbReference type="InterPro" id="IPR037143">
    <property type="entry name" value="4-PPantetheinyl_Trfase_dom_sf"/>
</dbReference>
<dbReference type="EMBL" id="JASCIQ010000042">
    <property type="protein sequence ID" value="MDI3408205.1"/>
    <property type="molecule type" value="Genomic_DNA"/>
</dbReference>
<accession>A0ABT6SJ68</accession>
<dbReference type="PANTHER" id="PTHR12215">
    <property type="entry name" value="PHOSPHOPANTETHEINE TRANSFERASE"/>
    <property type="match status" value="1"/>
</dbReference>
<dbReference type="RefSeq" id="WP_282546114.1">
    <property type="nucleotide sequence ID" value="NZ_JASCIQ010000042.1"/>
</dbReference>
<reference evidence="4 5" key="1">
    <citation type="submission" date="2023-05" db="EMBL/GenBank/DDBJ databases">
        <title>Draft genome sequence of Streptomyces sp. B-S-A6 isolated from a cave soil in Thailand.</title>
        <authorList>
            <person name="Chamroensaksri N."/>
            <person name="Muangham S."/>
        </authorList>
    </citation>
    <scope>NUCLEOTIDE SEQUENCE [LARGE SCALE GENOMIC DNA]</scope>
    <source>
        <strain evidence="4 5">B-S-A6</strain>
    </source>
</reference>
<evidence type="ECO:0000256" key="2">
    <source>
        <dbReference type="ARBA" id="ARBA00022679"/>
    </source>
</evidence>
<protein>
    <submittedName>
        <fullName evidence="4">4'-phosphopantetheinyl transferase superfamily protein</fullName>
    </submittedName>
</protein>
<proteinExistence type="inferred from homology"/>
<name>A0ABT6SJ68_9ACTN</name>
<dbReference type="Gene3D" id="3.90.470.20">
    <property type="entry name" value="4'-phosphopantetheinyl transferase domain"/>
    <property type="match status" value="1"/>
</dbReference>
<keyword evidence="2 4" id="KW-0808">Transferase</keyword>
<gene>
    <name evidence="4" type="ORF">QIS96_30855</name>
</gene>
<comment type="similarity">
    <text evidence="1">Belongs to the P-Pant transferase superfamily. Gsp/Sfp/HetI/AcpT family.</text>
</comment>
<evidence type="ECO:0000259" key="3">
    <source>
        <dbReference type="Pfam" id="PF01648"/>
    </source>
</evidence>
<dbReference type="SUPFAM" id="SSF56214">
    <property type="entry name" value="4'-phosphopantetheinyl transferase"/>
    <property type="match status" value="2"/>
</dbReference>
<evidence type="ECO:0000313" key="5">
    <source>
        <dbReference type="Proteomes" id="UP001223978"/>
    </source>
</evidence>
<keyword evidence="5" id="KW-1185">Reference proteome</keyword>
<comment type="caution">
    <text evidence="4">The sequence shown here is derived from an EMBL/GenBank/DDBJ whole genome shotgun (WGS) entry which is preliminary data.</text>
</comment>
<dbReference type="InterPro" id="IPR008278">
    <property type="entry name" value="4-PPantetheinyl_Trfase_dom"/>
</dbReference>
<evidence type="ECO:0000256" key="1">
    <source>
        <dbReference type="ARBA" id="ARBA00010990"/>
    </source>
</evidence>
<dbReference type="Proteomes" id="UP001223978">
    <property type="component" value="Unassembled WGS sequence"/>
</dbReference>
<evidence type="ECO:0000313" key="4">
    <source>
        <dbReference type="EMBL" id="MDI3408205.1"/>
    </source>
</evidence>
<organism evidence="4 5">
    <name type="scientific">Streptomyces cavernicola</name>
    <dbReference type="NCBI Taxonomy" id="3043613"/>
    <lineage>
        <taxon>Bacteria</taxon>
        <taxon>Bacillati</taxon>
        <taxon>Actinomycetota</taxon>
        <taxon>Actinomycetes</taxon>
        <taxon>Kitasatosporales</taxon>
        <taxon>Streptomycetaceae</taxon>
        <taxon>Streptomyces</taxon>
    </lineage>
</organism>
<feature type="domain" description="4'-phosphopantetheinyl transferase" evidence="3">
    <location>
        <begin position="124"/>
        <end position="185"/>
    </location>
</feature>